<comment type="similarity">
    <text evidence="8 9">Belongs to the monomeric-type IDH family.</text>
</comment>
<feature type="binding site" evidence="11">
    <location>
        <position position="546"/>
    </location>
    <ligand>
        <name>D-threo-isocitrate</name>
        <dbReference type="ChEBI" id="CHEBI:15562"/>
    </ligand>
</feature>
<feature type="binding site" evidence="11">
    <location>
        <begin position="132"/>
        <end position="139"/>
    </location>
    <ligand>
        <name>substrate</name>
    </ligand>
</feature>
<feature type="binding site" evidence="13">
    <location>
        <begin position="583"/>
        <end position="584"/>
    </location>
    <ligand>
        <name>NADP(+)</name>
        <dbReference type="ChEBI" id="CHEBI:58349"/>
    </ligand>
</feature>
<dbReference type="NCBIfam" id="TIGR00178">
    <property type="entry name" value="monomer_idh"/>
    <property type="match status" value="1"/>
</dbReference>
<evidence type="ECO:0000256" key="2">
    <source>
        <dbReference type="ARBA" id="ARBA00022532"/>
    </source>
</evidence>
<dbReference type="GO" id="GO:0006097">
    <property type="term" value="P:glyoxylate cycle"/>
    <property type="evidence" value="ECO:0007669"/>
    <property type="project" value="UniProtKB-KW"/>
</dbReference>
<keyword evidence="4 12" id="KW-0460">Magnesium</keyword>
<dbReference type="GO" id="GO:0004450">
    <property type="term" value="F:isocitrate dehydrogenase (NADP+) activity"/>
    <property type="evidence" value="ECO:0007669"/>
    <property type="project" value="UniProtKB-EC"/>
</dbReference>
<dbReference type="PIRSF" id="PIRSF009407">
    <property type="entry name" value="IDH_monmr"/>
    <property type="match status" value="1"/>
</dbReference>
<organism evidence="14 15">
    <name type="scientific">Janibacter melonis</name>
    <dbReference type="NCBI Taxonomy" id="262209"/>
    <lineage>
        <taxon>Bacteria</taxon>
        <taxon>Bacillati</taxon>
        <taxon>Actinomycetota</taxon>
        <taxon>Actinomycetes</taxon>
        <taxon>Micrococcales</taxon>
        <taxon>Intrasporangiaceae</taxon>
        <taxon>Janibacter</taxon>
    </lineage>
</organism>
<evidence type="ECO:0000256" key="7">
    <source>
        <dbReference type="ARBA" id="ARBA00023554"/>
    </source>
</evidence>
<comment type="catalytic activity">
    <reaction evidence="7 9">
        <text>D-threo-isocitrate + NADP(+) = 2-oxoglutarate + CO2 + NADPH</text>
        <dbReference type="Rhea" id="RHEA:19629"/>
        <dbReference type="ChEBI" id="CHEBI:15562"/>
        <dbReference type="ChEBI" id="CHEBI:16526"/>
        <dbReference type="ChEBI" id="CHEBI:16810"/>
        <dbReference type="ChEBI" id="CHEBI:57783"/>
        <dbReference type="ChEBI" id="CHEBI:58349"/>
        <dbReference type="EC" id="1.1.1.42"/>
    </reaction>
</comment>
<name>A0A176QD71_9MICO</name>
<protein>
    <recommendedName>
        <fullName evidence="9">Isocitrate dehydrogenase [NADP]</fullName>
        <ecNumber evidence="9">1.1.1.42</ecNumber>
    </recommendedName>
    <alternativeName>
        <fullName evidence="9">Oxalosuccinate decarboxylase</fullName>
    </alternativeName>
</protein>
<dbReference type="STRING" id="262209.AWH69_06640"/>
<dbReference type="PANTHER" id="PTHR36999:SF1">
    <property type="entry name" value="ISOCITRATE DEHYDROGENASE (NADP(+))"/>
    <property type="match status" value="1"/>
</dbReference>
<feature type="binding site" evidence="13">
    <location>
        <position position="588"/>
    </location>
    <ligand>
        <name>NADP(+)</name>
        <dbReference type="ChEBI" id="CHEBI:58349"/>
    </ligand>
</feature>
<evidence type="ECO:0000256" key="10">
    <source>
        <dbReference type="PIRSR" id="PIRSR009407-1"/>
    </source>
</evidence>
<keyword evidence="1 9" id="KW-0329">Glyoxylate bypass</keyword>
<feature type="binding site" evidence="12">
    <location>
        <position position="349"/>
    </location>
    <ligand>
        <name>Mg(2+)</name>
        <dbReference type="ChEBI" id="CHEBI:18420"/>
    </ligand>
</feature>
<evidence type="ECO:0000256" key="3">
    <source>
        <dbReference type="ARBA" id="ARBA00022723"/>
    </source>
</evidence>
<keyword evidence="6 9" id="KW-0560">Oxidoreductase</keyword>
<keyword evidence="2 9" id="KW-0816">Tricarboxylic acid cycle</keyword>
<dbReference type="Pfam" id="PF03971">
    <property type="entry name" value="IDH"/>
    <property type="match status" value="1"/>
</dbReference>
<accession>A0A176QD71</accession>
<keyword evidence="5 9" id="KW-0521">NADP</keyword>
<feature type="binding site" evidence="13">
    <location>
        <begin position="82"/>
        <end position="87"/>
    </location>
    <ligand>
        <name>NADP(+)</name>
        <dbReference type="ChEBI" id="CHEBI:58349"/>
    </ligand>
</feature>
<feature type="binding site" evidence="13">
    <location>
        <position position="648"/>
    </location>
    <ligand>
        <name>NADP(+)</name>
        <dbReference type="ChEBI" id="CHEBI:58349"/>
    </ligand>
</feature>
<dbReference type="PANTHER" id="PTHR36999">
    <property type="entry name" value="ISOCITRATE DEHYDROGENASE [NADP]"/>
    <property type="match status" value="1"/>
</dbReference>
<sequence length="739" mass="80171">MSTSKIVWTQIDEAPALASYSLLPIVQAFTRGTGVEVETSDISLSGRILAQFPERLQEDQRVEDNLARLGELTQDPSANIIKLPNISASVPQLKAAIRELQGQGYDIPDYPSDPSTDEERETQSRYATVLGSAVNPVLREGNSDRRAPQSVKNFAKKHPHRLGPWTAENRARVVSMSEGDFYGHEQSVVMTADDTLTITLMTPQGDTVLKDGVSVLEGEIVDGTFMSVSALRAFYAEQIEAAKSEDLLLSLHLKATMMKVSDPVLFGHAVSVWLGEVMDTHADAFREAGVNPNLGLGALHSSIEALPQETQEAIRADIDAVFEQRPALAMVDSDKGITNLHVPSDVIIDASMPVVIRDSGQMWDAKGGQRETLAMVPDRSYGPMYQAVVEEHKKNGALDPATIGSVPNVGLMAQKAEEYGSHPTTFVVPAAGTVRVSTADGTVLMEHEVETGDIWRMARVRDIPVQDWVKLAVTRARATGAPAVFYLDDARAHDRNVIAKVERYLLDHDTEGLEIVVLPPVEAITYCLEQIRAGKDAISVTGNVLRDYLTDLFPILELGTSAKMLSVVPLLNGGGLFETGAGGSAPKHVQQFVKENYLRWDSLGEFSALGASLEHLATTQDNAKAQVLADTLDQAIATFLDENKSPARKLGSIDNRGSHYYLALYWARALAAQDADAELRERFTPVAQALGDGEEQITSELIGAQGEPVDLGGYYRPDPQRASAAMRPSPTLNAVVDGM</sequence>
<feature type="binding site" evidence="12">
    <location>
        <position position="547"/>
    </location>
    <ligand>
        <name>Mg(2+)</name>
        <dbReference type="ChEBI" id="CHEBI:18420"/>
    </ligand>
</feature>
<dbReference type="RefSeq" id="WP_068273366.1">
    <property type="nucleotide sequence ID" value="NZ_LQZG01000002.1"/>
</dbReference>
<feature type="site" description="Critical for catalysis" evidence="10">
    <location>
        <position position="254"/>
    </location>
</feature>
<feature type="binding site" evidence="12">
    <location>
        <position position="551"/>
    </location>
    <ligand>
        <name>Mg(2+)</name>
        <dbReference type="ChEBI" id="CHEBI:18420"/>
    </ligand>
</feature>
<feature type="binding site" evidence="11">
    <location>
        <position position="145"/>
    </location>
    <ligand>
        <name>D-threo-isocitrate</name>
        <dbReference type="ChEBI" id="CHEBI:15562"/>
    </ligand>
</feature>
<dbReference type="AlphaFoldDB" id="A0A176QD71"/>
<dbReference type="InterPro" id="IPR004436">
    <property type="entry name" value="Isocitrate_DH_NADP_mono"/>
</dbReference>
<dbReference type="Proteomes" id="UP000076976">
    <property type="component" value="Unassembled WGS sequence"/>
</dbReference>
<feature type="binding site" evidence="13">
    <location>
        <begin position="599"/>
        <end position="601"/>
    </location>
    <ligand>
        <name>NADP(+)</name>
        <dbReference type="ChEBI" id="CHEBI:58349"/>
    </ligand>
</feature>
<evidence type="ECO:0000256" key="8">
    <source>
        <dbReference type="ARBA" id="ARBA00046318"/>
    </source>
</evidence>
<evidence type="ECO:0000313" key="15">
    <source>
        <dbReference type="Proteomes" id="UP000076976"/>
    </source>
</evidence>
<feature type="site" description="Critical for catalysis" evidence="10">
    <location>
        <position position="419"/>
    </location>
</feature>
<keyword evidence="15" id="KW-1185">Reference proteome</keyword>
<evidence type="ECO:0000256" key="9">
    <source>
        <dbReference type="PIRNR" id="PIRNR009407"/>
    </source>
</evidence>
<gene>
    <name evidence="14" type="ORF">AWH69_06640</name>
</gene>
<feature type="binding site" evidence="13">
    <location>
        <position position="135"/>
    </location>
    <ligand>
        <name>NADP(+)</name>
        <dbReference type="ChEBI" id="CHEBI:58349"/>
    </ligand>
</feature>
<evidence type="ECO:0000256" key="6">
    <source>
        <dbReference type="ARBA" id="ARBA00023002"/>
    </source>
</evidence>
<comment type="cofactor">
    <cofactor evidence="12">
        <name>Mg(2+)</name>
        <dbReference type="ChEBI" id="CHEBI:18420"/>
    </cofactor>
    <cofactor evidence="12">
        <name>Mn(2+)</name>
        <dbReference type="ChEBI" id="CHEBI:29035"/>
    </cofactor>
    <text evidence="12">Binds 1 Mg(2+) or Mn(2+) ion per subunit.</text>
</comment>
<comment type="caution">
    <text evidence="14">The sequence shown here is derived from an EMBL/GenBank/DDBJ whole genome shotgun (WGS) entry which is preliminary data.</text>
</comment>
<evidence type="ECO:0000256" key="13">
    <source>
        <dbReference type="PIRSR" id="PIRSR009407-4"/>
    </source>
</evidence>
<dbReference type="SUPFAM" id="SSF53659">
    <property type="entry name" value="Isocitrate/Isopropylmalate dehydrogenase-like"/>
    <property type="match status" value="1"/>
</dbReference>
<evidence type="ECO:0000256" key="12">
    <source>
        <dbReference type="PIRSR" id="PIRSR009407-3"/>
    </source>
</evidence>
<reference evidence="14 15" key="1">
    <citation type="submission" date="2016-01" db="EMBL/GenBank/DDBJ databases">
        <title>Janibacter melonis strain CD11_4 genome sequencing and assembly.</title>
        <authorList>
            <person name="Nair G.R."/>
            <person name="Kaur G."/>
            <person name="Chander A.M."/>
            <person name="Mayilraj S."/>
        </authorList>
    </citation>
    <scope>NUCLEOTIDE SEQUENCE [LARGE SCALE GENOMIC DNA]</scope>
    <source>
        <strain evidence="14 15">CD11-4</strain>
    </source>
</reference>
<dbReference type="EMBL" id="LQZG01000002">
    <property type="protein sequence ID" value="OAB87719.1"/>
    <property type="molecule type" value="Genomic_DNA"/>
</dbReference>
<dbReference type="GO" id="GO:0046872">
    <property type="term" value="F:metal ion binding"/>
    <property type="evidence" value="ECO:0007669"/>
    <property type="project" value="UniProtKB-KW"/>
</dbReference>
<proteinExistence type="inferred from homology"/>
<evidence type="ECO:0000313" key="14">
    <source>
        <dbReference type="EMBL" id="OAB87719.1"/>
    </source>
</evidence>
<dbReference type="EC" id="1.1.1.42" evidence="9"/>
<evidence type="ECO:0000256" key="11">
    <source>
        <dbReference type="PIRSR" id="PIRSR009407-2"/>
    </source>
</evidence>
<evidence type="ECO:0000256" key="5">
    <source>
        <dbReference type="ARBA" id="ARBA00022857"/>
    </source>
</evidence>
<evidence type="ECO:0000256" key="4">
    <source>
        <dbReference type="ARBA" id="ARBA00022842"/>
    </source>
</evidence>
<keyword evidence="3 12" id="KW-0479">Metal-binding</keyword>
<dbReference type="GO" id="GO:0006099">
    <property type="term" value="P:tricarboxylic acid cycle"/>
    <property type="evidence" value="ECO:0007669"/>
    <property type="project" value="UniProtKB-KW"/>
</dbReference>
<evidence type="ECO:0000256" key="1">
    <source>
        <dbReference type="ARBA" id="ARBA00022435"/>
    </source>
</evidence>